<evidence type="ECO:0000313" key="1">
    <source>
        <dbReference type="EMBL" id="EBA39297.1"/>
    </source>
</evidence>
<proteinExistence type="predicted"/>
<name>A4EAY0_COLAA</name>
<accession>A4EAY0</accession>
<comment type="caution">
    <text evidence="1">The sequence shown here is derived from an EMBL/GenBank/DDBJ whole genome shotgun (WGS) entry which is preliminary data.</text>
</comment>
<dbReference type="Gene3D" id="1.10.30.50">
    <property type="match status" value="1"/>
</dbReference>
<reference evidence="1 2" key="1">
    <citation type="submission" date="2007-01" db="EMBL/GenBank/DDBJ databases">
        <title>Draft genome sequence of Collinsella aerofaciens (ATCC 25986).</title>
        <authorList>
            <person name="Sudarsanam P."/>
            <person name="Ley R."/>
            <person name="Guruge J."/>
            <person name="Turnbaugh P.J."/>
            <person name="Mahowald M."/>
            <person name="Liep D."/>
            <person name="Gordon J."/>
        </authorList>
    </citation>
    <scope>NUCLEOTIDE SEQUENCE [LARGE SCALE GENOMIC DNA]</scope>
    <source>
        <strain evidence="2">ATCC 25986 / DSM 3979 / JCM 10188 / KCTC 3647 / NCTC 11838 / VPI 1003</strain>
    </source>
</reference>
<dbReference type="Proteomes" id="UP000002979">
    <property type="component" value="Unassembled WGS sequence"/>
</dbReference>
<organism evidence="1 2">
    <name type="scientific">Collinsella aerofaciens (strain ATCC 25986 / DSM 3979 / JCM 10188 / KCTC 3647 / NCTC 11838 / VPI 1003)</name>
    <dbReference type="NCBI Taxonomy" id="411903"/>
    <lineage>
        <taxon>Bacteria</taxon>
        <taxon>Bacillati</taxon>
        <taxon>Actinomycetota</taxon>
        <taxon>Coriobacteriia</taxon>
        <taxon>Coriobacteriales</taxon>
        <taxon>Coriobacteriaceae</taxon>
        <taxon>Collinsella</taxon>
    </lineage>
</organism>
<evidence type="ECO:0000313" key="2">
    <source>
        <dbReference type="Proteomes" id="UP000002979"/>
    </source>
</evidence>
<protein>
    <recommendedName>
        <fullName evidence="3">HNH endonuclease</fullName>
    </recommendedName>
</protein>
<dbReference type="AlphaFoldDB" id="A4EAY0"/>
<gene>
    <name evidence="1" type="ORF">COLAER_01592</name>
</gene>
<dbReference type="EMBL" id="AAVN02000006">
    <property type="protein sequence ID" value="EBA39297.1"/>
    <property type="molecule type" value="Genomic_DNA"/>
</dbReference>
<reference evidence="1 2" key="2">
    <citation type="submission" date="2007-04" db="EMBL/GenBank/DDBJ databases">
        <authorList>
            <person name="Fulton L."/>
            <person name="Clifton S."/>
            <person name="Fulton B."/>
            <person name="Xu J."/>
            <person name="Minx P."/>
            <person name="Mardis E.R."/>
            <person name="Wilson R.K."/>
        </authorList>
    </citation>
    <scope>NUCLEOTIDE SEQUENCE [LARGE SCALE GENOMIC DNA]</scope>
    <source>
        <strain evidence="2">ATCC 25986 / DSM 3979 / JCM 10188 / KCTC 3647 / NCTC 11838 / VPI 1003</strain>
    </source>
</reference>
<evidence type="ECO:0008006" key="3">
    <source>
        <dbReference type="Google" id="ProtNLM"/>
    </source>
</evidence>
<sequence length="135" mass="14947">MGNPRKANGARRRHVVRWLRSQGRPCWICGLPIDYGVPAGDPRAFECDELVPVSRGGSPFDRDNVAAAHRCCNNWRRARSVAEVSAVRSALAVRRAAWNSPETFVALCKALKDDRASVIGPPSVPEKQPRQTTSW</sequence>